<proteinExistence type="predicted"/>
<reference evidence="1 2" key="1">
    <citation type="submission" date="2020-10" db="EMBL/GenBank/DDBJ databases">
        <title>Connecting structure to function with the recovery of over 1000 high-quality activated sludge metagenome-assembled genomes encoding full-length rRNA genes using long-read sequencing.</title>
        <authorList>
            <person name="Singleton C.M."/>
            <person name="Petriglieri F."/>
            <person name="Kristensen J.M."/>
            <person name="Kirkegaard R.H."/>
            <person name="Michaelsen T.Y."/>
            <person name="Andersen M.H."/>
            <person name="Karst S.M."/>
            <person name="Dueholm M.S."/>
            <person name="Nielsen P.H."/>
            <person name="Albertsen M."/>
        </authorList>
    </citation>
    <scope>NUCLEOTIDE SEQUENCE [LARGE SCALE GENOMIC DNA]</scope>
    <source>
        <strain evidence="1">Lyne_18-Q3-R50-59_MAXAC.006</strain>
    </source>
</reference>
<evidence type="ECO:0000313" key="2">
    <source>
        <dbReference type="Proteomes" id="UP000727993"/>
    </source>
</evidence>
<name>A0A936TCQ7_9ACTN</name>
<dbReference type="EMBL" id="JADJZA010000005">
    <property type="protein sequence ID" value="MBK9296771.1"/>
    <property type="molecule type" value="Genomic_DNA"/>
</dbReference>
<protein>
    <submittedName>
        <fullName evidence="1">Uncharacterized protein</fullName>
    </submittedName>
</protein>
<organism evidence="1 2">
    <name type="scientific">Candidatus Neomicrothrix subdominans</name>
    <dbReference type="NCBI Taxonomy" id="2954438"/>
    <lineage>
        <taxon>Bacteria</taxon>
        <taxon>Bacillati</taxon>
        <taxon>Actinomycetota</taxon>
        <taxon>Acidimicrobiia</taxon>
        <taxon>Acidimicrobiales</taxon>
        <taxon>Microthrixaceae</taxon>
        <taxon>Candidatus Neomicrothrix</taxon>
    </lineage>
</organism>
<evidence type="ECO:0000313" key="1">
    <source>
        <dbReference type="EMBL" id="MBK9296771.1"/>
    </source>
</evidence>
<accession>A0A936TCQ7</accession>
<dbReference type="AlphaFoldDB" id="A0A936TCQ7"/>
<dbReference type="Proteomes" id="UP000727993">
    <property type="component" value="Unassembled WGS sequence"/>
</dbReference>
<gene>
    <name evidence="1" type="ORF">IPN02_07995</name>
</gene>
<comment type="caution">
    <text evidence="1">The sequence shown here is derived from an EMBL/GenBank/DDBJ whole genome shotgun (WGS) entry which is preliminary data.</text>
</comment>
<sequence>MANNCHLENAPCYLAAVVLDEDGFIVDGAPVTRPRGSSRFALRSRARTAPT</sequence>